<feature type="compositionally biased region" description="Polar residues" evidence="1">
    <location>
        <begin position="73"/>
        <end position="105"/>
    </location>
</feature>
<comment type="caution">
    <text evidence="2">The sequence shown here is derived from an EMBL/GenBank/DDBJ whole genome shotgun (WGS) entry which is preliminary data.</text>
</comment>
<name>A0AAW0U639_SCYPA</name>
<proteinExistence type="predicted"/>
<keyword evidence="3" id="KW-1185">Reference proteome</keyword>
<evidence type="ECO:0000256" key="1">
    <source>
        <dbReference type="SAM" id="MobiDB-lite"/>
    </source>
</evidence>
<evidence type="ECO:0000313" key="2">
    <source>
        <dbReference type="EMBL" id="KAK8394267.1"/>
    </source>
</evidence>
<dbReference type="AlphaFoldDB" id="A0AAW0U639"/>
<organism evidence="2 3">
    <name type="scientific">Scylla paramamosain</name>
    <name type="common">Mud crab</name>
    <dbReference type="NCBI Taxonomy" id="85552"/>
    <lineage>
        <taxon>Eukaryota</taxon>
        <taxon>Metazoa</taxon>
        <taxon>Ecdysozoa</taxon>
        <taxon>Arthropoda</taxon>
        <taxon>Crustacea</taxon>
        <taxon>Multicrustacea</taxon>
        <taxon>Malacostraca</taxon>
        <taxon>Eumalacostraca</taxon>
        <taxon>Eucarida</taxon>
        <taxon>Decapoda</taxon>
        <taxon>Pleocyemata</taxon>
        <taxon>Brachyura</taxon>
        <taxon>Eubrachyura</taxon>
        <taxon>Portunoidea</taxon>
        <taxon>Portunidae</taxon>
        <taxon>Portuninae</taxon>
        <taxon>Scylla</taxon>
    </lineage>
</organism>
<gene>
    <name evidence="2" type="ORF">O3P69_006458</name>
</gene>
<evidence type="ECO:0000313" key="3">
    <source>
        <dbReference type="Proteomes" id="UP001487740"/>
    </source>
</evidence>
<feature type="region of interest" description="Disordered" evidence="1">
    <location>
        <begin position="58"/>
        <end position="134"/>
    </location>
</feature>
<protein>
    <submittedName>
        <fullName evidence="2">Uncharacterized protein</fullName>
    </submittedName>
</protein>
<accession>A0AAW0U639</accession>
<dbReference type="Proteomes" id="UP001487740">
    <property type="component" value="Unassembled WGS sequence"/>
</dbReference>
<sequence length="453" mass="49697">MSEVFRDLRLTRKSFDNTLDLIHKAYGGAIQATERAVNMKWMPSHVDITGNARADTLAGQGAQAPEASYDLPTASTSKRTIDDVNTSGDDVIPTSKSSRTGSSDVATADNDFPPLLPPGTSSLHPSARLLPPPTQPMHPGSPAFAPRTDYVKLVFLDNLDTGRLSVLPLSRPGSTIYHHCLRPSRPAGNALVVTNEGLMRGIAAPDVVLPLRFILALQTVVENLSVPSISLESRLETLEANVNKVAASQAVVKTSVATLTEAHHTVIEKVSTLRGSRPGLRVLVCYRCPPTLSLLLLRMLRPPLPPLLLHVLRPPLPPMLLRVVRPPFPPLLLRMPRLPLPSLLMRVLQLQLLSLLLSVPRLALPLPLSVVAFIQFMTVSDVANRDIILDQQVDFGIKVHHLKWIRGYLSNRSSRVFLHGAYRITMFGAVHVKSTGVSFCRFKKEVSNRDEQT</sequence>
<reference evidence="2 3" key="1">
    <citation type="submission" date="2023-03" db="EMBL/GenBank/DDBJ databases">
        <title>High-quality genome of Scylla paramamosain provides insights in environmental adaptation.</title>
        <authorList>
            <person name="Zhang L."/>
        </authorList>
    </citation>
    <scope>NUCLEOTIDE SEQUENCE [LARGE SCALE GENOMIC DNA]</scope>
    <source>
        <strain evidence="2">LZ_2023a</strain>
        <tissue evidence="2">Muscle</tissue>
    </source>
</reference>
<dbReference type="EMBL" id="JARAKH010000019">
    <property type="protein sequence ID" value="KAK8394267.1"/>
    <property type="molecule type" value="Genomic_DNA"/>
</dbReference>